<dbReference type="SUPFAM" id="SSF53597">
    <property type="entry name" value="Dihydrofolate reductase-like"/>
    <property type="match status" value="1"/>
</dbReference>
<dbReference type="Proteomes" id="UP000581206">
    <property type="component" value="Unassembled WGS sequence"/>
</dbReference>
<keyword evidence="6" id="KW-1185">Reference proteome</keyword>
<evidence type="ECO:0000313" key="6">
    <source>
        <dbReference type="Proteomes" id="UP000581206"/>
    </source>
</evidence>
<evidence type="ECO:0000313" key="5">
    <source>
        <dbReference type="EMBL" id="NKY23364.1"/>
    </source>
</evidence>
<accession>A0A7X6QZK9</accession>
<sequence>MPPELPTLDILLPAERAGERLEPTPGEPVLRAFYAHPAPRPGRSTAVRANMIATLDGSAQGPDGRSRSINGPADWRAFRVQRSVADVVLVGAGTARDEGYGPLRVPADLRAARAERGQDERLPIALVTRTGELPEKLRDVPAEDRPYVVTVASNPRLGDLDPERLIVAGDTTVDLAAALDALAARGLTRVLAEGGPRLLGDLTAAGLVDELCLSTSPVLTGGPGVRPVHTLDWLAPTIAASPAHLLHSDGMLLGRWLLRPGRLGSDS</sequence>
<keyword evidence="2" id="KW-0521">NADP</keyword>
<evidence type="ECO:0000256" key="2">
    <source>
        <dbReference type="ARBA" id="ARBA00022857"/>
    </source>
</evidence>
<organism evidence="5 6">
    <name type="scientific">Cellulomonas denverensis</name>
    <dbReference type="NCBI Taxonomy" id="264297"/>
    <lineage>
        <taxon>Bacteria</taxon>
        <taxon>Bacillati</taxon>
        <taxon>Actinomycetota</taxon>
        <taxon>Actinomycetes</taxon>
        <taxon>Micrococcales</taxon>
        <taxon>Cellulomonadaceae</taxon>
        <taxon>Cellulomonas</taxon>
    </lineage>
</organism>
<dbReference type="InterPro" id="IPR002734">
    <property type="entry name" value="RibDG_C"/>
</dbReference>
<dbReference type="PANTHER" id="PTHR38011:SF7">
    <property type="entry name" value="2,5-DIAMINO-6-RIBOSYLAMINO-4(3H)-PYRIMIDINONE 5'-PHOSPHATE REDUCTASE"/>
    <property type="match status" value="1"/>
</dbReference>
<dbReference type="PANTHER" id="PTHR38011">
    <property type="entry name" value="DIHYDROFOLATE REDUCTASE FAMILY PROTEIN (AFU_ORTHOLOGUE AFUA_8G06820)"/>
    <property type="match status" value="1"/>
</dbReference>
<dbReference type="AlphaFoldDB" id="A0A7X6QZK9"/>
<dbReference type="InterPro" id="IPR024072">
    <property type="entry name" value="DHFR-like_dom_sf"/>
</dbReference>
<dbReference type="GO" id="GO:0008703">
    <property type="term" value="F:5-amino-6-(5-phosphoribosylamino)uracil reductase activity"/>
    <property type="evidence" value="ECO:0007669"/>
    <property type="project" value="InterPro"/>
</dbReference>
<comment type="pathway">
    <text evidence="1">Cofactor biosynthesis; riboflavin biosynthesis.</text>
</comment>
<evidence type="ECO:0000259" key="4">
    <source>
        <dbReference type="Pfam" id="PF01872"/>
    </source>
</evidence>
<dbReference type="InterPro" id="IPR050765">
    <property type="entry name" value="Riboflavin_Biosynth_HTPR"/>
</dbReference>
<comment type="caution">
    <text evidence="5">The sequence shown here is derived from an EMBL/GenBank/DDBJ whole genome shotgun (WGS) entry which is preliminary data.</text>
</comment>
<protein>
    <submittedName>
        <fullName evidence="5">Deaminase</fullName>
    </submittedName>
</protein>
<dbReference type="Gene3D" id="3.40.430.10">
    <property type="entry name" value="Dihydrofolate Reductase, subunit A"/>
    <property type="match status" value="1"/>
</dbReference>
<reference evidence="5 6" key="1">
    <citation type="submission" date="2020-04" db="EMBL/GenBank/DDBJ databases">
        <title>MicrobeNet Type strains.</title>
        <authorList>
            <person name="Nicholson A.C."/>
        </authorList>
    </citation>
    <scope>NUCLEOTIDE SEQUENCE [LARGE SCALE GENOMIC DNA]</scope>
    <source>
        <strain evidence="5 6">ATCC BAA-788</strain>
    </source>
</reference>
<name>A0A7X6QZK9_9CELL</name>
<gene>
    <name evidence="5" type="ORF">HGA03_11890</name>
</gene>
<evidence type="ECO:0000256" key="3">
    <source>
        <dbReference type="ARBA" id="ARBA00023002"/>
    </source>
</evidence>
<dbReference type="RefSeq" id="WP_168630490.1">
    <property type="nucleotide sequence ID" value="NZ_BONL01000002.1"/>
</dbReference>
<keyword evidence="3" id="KW-0560">Oxidoreductase</keyword>
<evidence type="ECO:0000256" key="1">
    <source>
        <dbReference type="ARBA" id="ARBA00005104"/>
    </source>
</evidence>
<dbReference type="Pfam" id="PF01872">
    <property type="entry name" value="RibD_C"/>
    <property type="match status" value="1"/>
</dbReference>
<dbReference type="GO" id="GO:0009231">
    <property type="term" value="P:riboflavin biosynthetic process"/>
    <property type="evidence" value="ECO:0007669"/>
    <property type="project" value="InterPro"/>
</dbReference>
<feature type="domain" description="Bacterial bifunctional deaminase-reductase C-terminal" evidence="4">
    <location>
        <begin position="47"/>
        <end position="227"/>
    </location>
</feature>
<proteinExistence type="predicted"/>
<dbReference type="EMBL" id="JAAXOX010000005">
    <property type="protein sequence ID" value="NKY23364.1"/>
    <property type="molecule type" value="Genomic_DNA"/>
</dbReference>